<evidence type="ECO:0000313" key="2">
    <source>
        <dbReference type="Proteomes" id="UP000608594"/>
    </source>
</evidence>
<dbReference type="RefSeq" id="WP_187793200.1">
    <property type="nucleotide sequence ID" value="NZ_JACOQL010000002.1"/>
</dbReference>
<organism evidence="1 2">
    <name type="scientific">Paracoccus amoyensis</name>
    <dbReference type="NCBI Taxonomy" id="2760093"/>
    <lineage>
        <taxon>Bacteria</taxon>
        <taxon>Pseudomonadati</taxon>
        <taxon>Pseudomonadota</taxon>
        <taxon>Alphaproteobacteria</taxon>
        <taxon>Rhodobacterales</taxon>
        <taxon>Paracoccaceae</taxon>
        <taxon>Paracoccus</taxon>
    </lineage>
</organism>
<protein>
    <submittedName>
        <fullName evidence="1">Uncharacterized protein</fullName>
    </submittedName>
</protein>
<keyword evidence="2" id="KW-1185">Reference proteome</keyword>
<evidence type="ECO:0000313" key="1">
    <source>
        <dbReference type="EMBL" id="MBC9246747.1"/>
    </source>
</evidence>
<comment type="caution">
    <text evidence="1">The sequence shown here is derived from an EMBL/GenBank/DDBJ whole genome shotgun (WGS) entry which is preliminary data.</text>
</comment>
<proteinExistence type="predicted"/>
<dbReference type="Proteomes" id="UP000608594">
    <property type="component" value="Unassembled WGS sequence"/>
</dbReference>
<dbReference type="EMBL" id="JACOQL010000002">
    <property type="protein sequence ID" value="MBC9246747.1"/>
    <property type="molecule type" value="Genomic_DNA"/>
</dbReference>
<dbReference type="AlphaFoldDB" id="A0A926GGR3"/>
<name>A0A926GGR3_9RHOB</name>
<accession>A0A926GGR3</accession>
<sequence>MAYSFPLTTAQFLSYLPIQDMSFDIPEAIELSETGGGEILTADLGTRLWEGEVILGILTEEERDFATAMLDVLRRPGASFLVHDVRRPAPRHDPDGTILGNRDVVLDTVSGNNRELRLAGLPVGYQFRRHDYLAFRYGSDPVRYALHRIAEPGSSDVSGVTGLIEITPNIRPGWTPRLSVTLHRAACKAIVLPGSFDPGRRRGTMTEGMRFRFRQTLR</sequence>
<gene>
    <name evidence="1" type="ORF">H4P12_08480</name>
</gene>
<reference evidence="1" key="1">
    <citation type="submission" date="2020-08" db="EMBL/GenBank/DDBJ databases">
        <title>Paracoccus amoyensis sp. nov., isolated from the surface seawater at coast of Xiamen, Fujian.</title>
        <authorList>
            <person name="Lyu L."/>
        </authorList>
    </citation>
    <scope>NUCLEOTIDE SEQUENCE</scope>
    <source>
        <strain evidence="1">11-3</strain>
    </source>
</reference>